<gene>
    <name evidence="2" type="ORF">SEMRO_232_G094010.1</name>
</gene>
<evidence type="ECO:0000256" key="1">
    <source>
        <dbReference type="SAM" id="MobiDB-lite"/>
    </source>
</evidence>
<evidence type="ECO:0000313" key="3">
    <source>
        <dbReference type="Proteomes" id="UP001153069"/>
    </source>
</evidence>
<dbReference type="AlphaFoldDB" id="A0A9N8HCT8"/>
<feature type="region of interest" description="Disordered" evidence="1">
    <location>
        <begin position="1"/>
        <end position="49"/>
    </location>
</feature>
<keyword evidence="3" id="KW-1185">Reference proteome</keyword>
<dbReference type="EMBL" id="CAICTM010000231">
    <property type="protein sequence ID" value="CAB9505483.1"/>
    <property type="molecule type" value="Genomic_DNA"/>
</dbReference>
<accession>A0A9N8HCT8</accession>
<proteinExistence type="predicted"/>
<feature type="compositionally biased region" description="Basic and acidic residues" evidence="1">
    <location>
        <begin position="37"/>
        <end position="47"/>
    </location>
</feature>
<organism evidence="2 3">
    <name type="scientific">Seminavis robusta</name>
    <dbReference type="NCBI Taxonomy" id="568900"/>
    <lineage>
        <taxon>Eukaryota</taxon>
        <taxon>Sar</taxon>
        <taxon>Stramenopiles</taxon>
        <taxon>Ochrophyta</taxon>
        <taxon>Bacillariophyta</taxon>
        <taxon>Bacillariophyceae</taxon>
        <taxon>Bacillariophycidae</taxon>
        <taxon>Naviculales</taxon>
        <taxon>Naviculaceae</taxon>
        <taxon>Seminavis</taxon>
    </lineage>
</organism>
<feature type="compositionally biased region" description="Basic residues" evidence="1">
    <location>
        <begin position="18"/>
        <end position="29"/>
    </location>
</feature>
<dbReference type="OrthoDB" id="47300at2759"/>
<name>A0A9N8HCT8_9STRA</name>
<feature type="region of interest" description="Disordered" evidence="1">
    <location>
        <begin position="299"/>
        <end position="331"/>
    </location>
</feature>
<protein>
    <submittedName>
        <fullName evidence="2">Uncharacterized protein</fullName>
    </submittedName>
</protein>
<evidence type="ECO:0000313" key="2">
    <source>
        <dbReference type="EMBL" id="CAB9505483.1"/>
    </source>
</evidence>
<sequence>MGSEEHADVPPPVEGEKKKKSKKKKHKRGSVTGQSPAERKAYGKQKDLMPQFSAMPEFTNYKDYANDDDSILSAGSRYETKEDQDVAVFMALAGRMNIDSLLFILNGHAREMNLPSSEYLLPQNKEKAKVLASKKKKEFCWKEDEDGNVALEIFEIEPMKGADMWFDDDFSQKILMGAIRDVRYYQANKPDYINSVETLATQPDSAATEGHMKTLINDKHARGLEVHICSYIEEVRREFINAILDEQDDCEDAGENYDNTADRLRKAGLQFTVQAQEFAYKLAKCDHIVALKASLSKWDKPKTSKKKPGQKIERSSSGSRKKAASEVVSAA</sequence>
<comment type="caution">
    <text evidence="2">The sequence shown here is derived from an EMBL/GenBank/DDBJ whole genome shotgun (WGS) entry which is preliminary data.</text>
</comment>
<reference evidence="2" key="1">
    <citation type="submission" date="2020-06" db="EMBL/GenBank/DDBJ databases">
        <authorList>
            <consortium name="Plant Systems Biology data submission"/>
        </authorList>
    </citation>
    <scope>NUCLEOTIDE SEQUENCE</scope>
    <source>
        <strain evidence="2">D6</strain>
    </source>
</reference>
<dbReference type="Proteomes" id="UP001153069">
    <property type="component" value="Unassembled WGS sequence"/>
</dbReference>